<comment type="cofactor">
    <cofactor evidence="6">
        <name>Mg(2+)</name>
        <dbReference type="ChEBI" id="CHEBI:18420"/>
    </cofactor>
</comment>
<evidence type="ECO:0000259" key="11">
    <source>
        <dbReference type="Pfam" id="PF17941"/>
    </source>
</evidence>
<dbReference type="NCBIfam" id="NF003917">
    <property type="entry name" value="PRK05443.1-1"/>
    <property type="match status" value="1"/>
</dbReference>
<keyword evidence="1 6" id="KW-0597">Phosphoprotein</keyword>
<proteinExistence type="inferred from homology"/>
<dbReference type="SUPFAM" id="SSF140356">
    <property type="entry name" value="PPK N-terminal domain-like"/>
    <property type="match status" value="1"/>
</dbReference>
<gene>
    <name evidence="12" type="primary">ppk1</name>
    <name evidence="6" type="synonym">ppk</name>
    <name evidence="12" type="ORF">ACFOSU_05685</name>
</gene>
<dbReference type="SUPFAM" id="SSF143724">
    <property type="entry name" value="PHP14-like"/>
    <property type="match status" value="1"/>
</dbReference>
<dbReference type="PIRSF" id="PIRSF015589">
    <property type="entry name" value="PP_kinase"/>
    <property type="match status" value="1"/>
</dbReference>
<dbReference type="InterPro" id="IPR036832">
    <property type="entry name" value="PPK_N_dom_sf"/>
</dbReference>
<evidence type="ECO:0000313" key="12">
    <source>
        <dbReference type="EMBL" id="MFC3103381.1"/>
    </source>
</evidence>
<dbReference type="Pfam" id="PF17941">
    <property type="entry name" value="PP_kinase_C_1"/>
    <property type="match status" value="1"/>
</dbReference>
<dbReference type="SUPFAM" id="SSF56024">
    <property type="entry name" value="Phospholipase D/nuclease"/>
    <property type="match status" value="2"/>
</dbReference>
<evidence type="ECO:0000256" key="3">
    <source>
        <dbReference type="ARBA" id="ARBA00022741"/>
    </source>
</evidence>
<dbReference type="NCBIfam" id="TIGR03705">
    <property type="entry name" value="poly_P_kin"/>
    <property type="match status" value="1"/>
</dbReference>
<evidence type="ECO:0000313" key="13">
    <source>
        <dbReference type="Proteomes" id="UP001595462"/>
    </source>
</evidence>
<dbReference type="CDD" id="cd09168">
    <property type="entry name" value="PLDc_PaPPK1_C2_like"/>
    <property type="match status" value="1"/>
</dbReference>
<feature type="domain" description="Polyphosphate kinase N-terminal" evidence="9">
    <location>
        <begin position="20"/>
        <end position="125"/>
    </location>
</feature>
<dbReference type="Gene3D" id="1.20.58.310">
    <property type="entry name" value="Polyphosphate kinase N-terminal domain"/>
    <property type="match status" value="1"/>
</dbReference>
<keyword evidence="4 6" id="KW-0418">Kinase</keyword>
<evidence type="ECO:0000256" key="7">
    <source>
        <dbReference type="RuleBase" id="RU003800"/>
    </source>
</evidence>
<organism evidence="12 13">
    <name type="scientific">Salinisphaera aquimarina</name>
    <dbReference type="NCBI Taxonomy" id="2094031"/>
    <lineage>
        <taxon>Bacteria</taxon>
        <taxon>Pseudomonadati</taxon>
        <taxon>Pseudomonadota</taxon>
        <taxon>Gammaproteobacteria</taxon>
        <taxon>Salinisphaerales</taxon>
        <taxon>Salinisphaeraceae</taxon>
        <taxon>Salinisphaera</taxon>
    </lineage>
</organism>
<dbReference type="EC" id="2.7.4.1" evidence="6 7"/>
<keyword evidence="6" id="KW-0460">Magnesium</keyword>
<accession>A0ABV7EPH7</accession>
<dbReference type="Pfam" id="PF13089">
    <property type="entry name" value="PP_kinase_N"/>
    <property type="match status" value="1"/>
</dbReference>
<evidence type="ECO:0000256" key="6">
    <source>
        <dbReference type="HAMAP-Rule" id="MF_00347"/>
    </source>
</evidence>
<dbReference type="Pfam" id="PF02503">
    <property type="entry name" value="PP_kinase"/>
    <property type="match status" value="1"/>
</dbReference>
<dbReference type="PANTHER" id="PTHR30218">
    <property type="entry name" value="POLYPHOSPHATE KINASE"/>
    <property type="match status" value="1"/>
</dbReference>
<evidence type="ECO:0000256" key="2">
    <source>
        <dbReference type="ARBA" id="ARBA00022679"/>
    </source>
</evidence>
<evidence type="ECO:0000256" key="4">
    <source>
        <dbReference type="ARBA" id="ARBA00022777"/>
    </source>
</evidence>
<dbReference type="EMBL" id="JBHRSS010000003">
    <property type="protein sequence ID" value="MFC3103381.1"/>
    <property type="molecule type" value="Genomic_DNA"/>
</dbReference>
<dbReference type="Proteomes" id="UP001595462">
    <property type="component" value="Unassembled WGS sequence"/>
</dbReference>
<comment type="function">
    <text evidence="6 7">Catalyzes the reversible transfer of the terminal phosphate of ATP to form a long-chain polyphosphate (polyP).</text>
</comment>
<keyword evidence="5 6" id="KW-0067">ATP-binding</keyword>
<dbReference type="NCBIfam" id="NF003918">
    <property type="entry name" value="PRK05443.1-2"/>
    <property type="match status" value="1"/>
</dbReference>
<dbReference type="CDD" id="cd09165">
    <property type="entry name" value="PLDc_PaPPK1_C1_like"/>
    <property type="match status" value="1"/>
</dbReference>
<feature type="domain" description="Polyphosphate kinase C-terminal" evidence="11">
    <location>
        <begin position="346"/>
        <end position="507"/>
    </location>
</feature>
<evidence type="ECO:0000259" key="8">
    <source>
        <dbReference type="Pfam" id="PF02503"/>
    </source>
</evidence>
<feature type="active site" description="Phosphohistidine intermediate" evidence="6">
    <location>
        <position position="449"/>
    </location>
</feature>
<keyword evidence="2 6" id="KW-0808">Transferase</keyword>
<evidence type="ECO:0000256" key="1">
    <source>
        <dbReference type="ARBA" id="ARBA00022553"/>
    </source>
</evidence>
<feature type="binding site" evidence="6">
    <location>
        <position position="389"/>
    </location>
    <ligand>
        <name>Mg(2+)</name>
        <dbReference type="ChEBI" id="CHEBI:18420"/>
    </ligand>
</feature>
<protein>
    <recommendedName>
        <fullName evidence="6 7">Polyphosphate kinase</fullName>
        <ecNumber evidence="6 7">2.7.4.1</ecNumber>
    </recommendedName>
    <alternativeName>
        <fullName evidence="6">ATP-polyphosphate phosphotransferase</fullName>
    </alternativeName>
    <alternativeName>
        <fullName evidence="6">Polyphosphoric acid kinase</fullName>
    </alternativeName>
</protein>
<evidence type="ECO:0000259" key="10">
    <source>
        <dbReference type="Pfam" id="PF13090"/>
    </source>
</evidence>
<feature type="domain" description="Polyphosphate kinase C-terminal" evidence="10">
    <location>
        <begin position="520"/>
        <end position="689"/>
    </location>
</feature>
<dbReference type="InterPro" id="IPR024953">
    <property type="entry name" value="PP_kinase_middle"/>
</dbReference>
<dbReference type="Pfam" id="PF13090">
    <property type="entry name" value="PP_kinase_C"/>
    <property type="match status" value="1"/>
</dbReference>
<sequence>MTAASNMPVPETPLDAPVLFINRELSLLEFNDRVLEQARDTDVPLLERLKFLCISSTNLDEFFEVRVAGLKQKAELVNAPTDADNRAPSDALRVIGARAHELVEKQYATLNDELIPALESQGIRFLRRSEWNAEQRAWLAEYFEEELLPVISPLGLDPAHPFPRILNKSLNFIVSLDGTDGFGRKIEHAVVQAPRALPRVIQLPAQESGSGTHDFVFLSSIIHEHVGDLFPSMGTSGCYQFRVTRNSDLFVDEEEVDDLLRAVEGELPSRRYGDCVRLEVAHNCPQELSDYLLARFILGREDLYQVNGPVNVNRLMSLLDTVDRPDLKYSAYTPRLPAELGPNADLFAEIRAHDVLLHHPFDSFLPVIDFVRRAAADTRVLAIKQTLYRTGPESAVVDALVDAARAGKEVTVVVELRARFDEADNIALANRLQAAGAHVVYGVVGYKTHAKMTLIVRRETDGLHNYVHLGTGNYHPKTARLYTDYGLFSCDPDLGNDVHEMFLQLTSLGKVSGLARILDAPFRLHPAIIDKIAREAGHAERGRPARIVAKMNSLVEPQVIQALYAASQAGVEIDLIVRGVCCLRPGVPDVSETIRVRSVVGRFLEHTRVFRFDNDGEPELYLASADWMDRNFFRRVETCFPVTRPALYDRVSRELDLYLADNSQAWLLGSDGSYQRARPAEGEAVLAAQKRLMEGPGQA</sequence>
<feature type="binding site" evidence="6">
    <location>
        <position position="606"/>
    </location>
    <ligand>
        <name>ATP</name>
        <dbReference type="ChEBI" id="CHEBI:30616"/>
    </ligand>
</feature>
<feature type="domain" description="Polyphosphate kinase middle" evidence="8">
    <location>
        <begin position="134"/>
        <end position="318"/>
    </location>
</feature>
<feature type="binding site" evidence="6">
    <location>
        <position position="419"/>
    </location>
    <ligand>
        <name>Mg(2+)</name>
        <dbReference type="ChEBI" id="CHEBI:18420"/>
    </ligand>
</feature>
<comment type="PTM">
    <text evidence="6 7">An intermediate of this reaction is the autophosphorylated ppk in which a phosphate is covalently linked to a histidine residue through a N-P bond.</text>
</comment>
<keyword evidence="13" id="KW-1185">Reference proteome</keyword>
<keyword evidence="3 6" id="KW-0547">Nucleotide-binding</keyword>
<keyword evidence="6" id="KW-0479">Metal-binding</keyword>
<feature type="binding site" evidence="6">
    <location>
        <position position="578"/>
    </location>
    <ligand>
        <name>ATP</name>
        <dbReference type="ChEBI" id="CHEBI:30616"/>
    </ligand>
</feature>
<dbReference type="PANTHER" id="PTHR30218:SF0">
    <property type="entry name" value="POLYPHOSPHATE KINASE"/>
    <property type="match status" value="1"/>
</dbReference>
<reference evidence="13" key="1">
    <citation type="journal article" date="2019" name="Int. J. Syst. Evol. Microbiol.">
        <title>The Global Catalogue of Microorganisms (GCM) 10K type strain sequencing project: providing services to taxonomists for standard genome sequencing and annotation.</title>
        <authorList>
            <consortium name="The Broad Institute Genomics Platform"/>
            <consortium name="The Broad Institute Genome Sequencing Center for Infectious Disease"/>
            <person name="Wu L."/>
            <person name="Ma J."/>
        </authorList>
    </citation>
    <scope>NUCLEOTIDE SEQUENCE [LARGE SCALE GENOMIC DNA]</scope>
    <source>
        <strain evidence="13">KCTC 52640</strain>
    </source>
</reference>
<feature type="binding site" evidence="6">
    <location>
        <position position="482"/>
    </location>
    <ligand>
        <name>ATP</name>
        <dbReference type="ChEBI" id="CHEBI:30616"/>
    </ligand>
</feature>
<feature type="binding site" evidence="6">
    <location>
        <position position="58"/>
    </location>
    <ligand>
        <name>ATP</name>
        <dbReference type="ChEBI" id="CHEBI:30616"/>
    </ligand>
</feature>
<dbReference type="Gene3D" id="3.30.870.10">
    <property type="entry name" value="Endonuclease Chain A"/>
    <property type="match status" value="2"/>
</dbReference>
<dbReference type="InterPro" id="IPR025200">
    <property type="entry name" value="PPK_C_dom2"/>
</dbReference>
<comment type="catalytic activity">
    <reaction evidence="6 7">
        <text>[phosphate](n) + ATP = [phosphate](n+1) + ADP</text>
        <dbReference type="Rhea" id="RHEA:19573"/>
        <dbReference type="Rhea" id="RHEA-COMP:9859"/>
        <dbReference type="Rhea" id="RHEA-COMP:14280"/>
        <dbReference type="ChEBI" id="CHEBI:16838"/>
        <dbReference type="ChEBI" id="CHEBI:30616"/>
        <dbReference type="ChEBI" id="CHEBI:456216"/>
        <dbReference type="EC" id="2.7.4.1"/>
    </reaction>
</comment>
<dbReference type="InterPro" id="IPR003414">
    <property type="entry name" value="PP_kinase"/>
</dbReference>
<dbReference type="InterPro" id="IPR025198">
    <property type="entry name" value="PPK_N_dom"/>
</dbReference>
<evidence type="ECO:0000259" key="9">
    <source>
        <dbReference type="Pfam" id="PF13089"/>
    </source>
</evidence>
<dbReference type="InterPro" id="IPR041108">
    <property type="entry name" value="PP_kinase_C_1"/>
</dbReference>
<dbReference type="NCBIfam" id="NF003921">
    <property type="entry name" value="PRK05443.2-2"/>
    <property type="match status" value="1"/>
</dbReference>
<comment type="similarity">
    <text evidence="6 7">Belongs to the polyphosphate kinase 1 (PPK1) family.</text>
</comment>
<dbReference type="Gene3D" id="3.30.1840.10">
    <property type="entry name" value="Polyphosphate kinase middle domain"/>
    <property type="match status" value="1"/>
</dbReference>
<name>A0ABV7EPH7_9GAMM</name>
<dbReference type="GO" id="GO:0008976">
    <property type="term" value="F:polyphosphate kinase activity"/>
    <property type="evidence" value="ECO:0007669"/>
    <property type="project" value="UniProtKB-EC"/>
</dbReference>
<dbReference type="InterPro" id="IPR036830">
    <property type="entry name" value="PP_kinase_middle_dom_sf"/>
</dbReference>
<evidence type="ECO:0000256" key="5">
    <source>
        <dbReference type="ARBA" id="ARBA00022840"/>
    </source>
</evidence>
<comment type="caution">
    <text evidence="12">The sequence shown here is derived from an EMBL/GenBank/DDBJ whole genome shotgun (WGS) entry which is preliminary data.</text>
</comment>
<dbReference type="HAMAP" id="MF_00347">
    <property type="entry name" value="Polyphosphate_kinase"/>
    <property type="match status" value="1"/>
</dbReference>
<dbReference type="RefSeq" id="WP_380687354.1">
    <property type="nucleotide sequence ID" value="NZ_JBHRSS010000003.1"/>
</dbReference>